<dbReference type="NCBIfam" id="TIGR02965">
    <property type="entry name" value="xanthine_xdhB"/>
    <property type="match status" value="1"/>
</dbReference>
<evidence type="ECO:0000313" key="13">
    <source>
        <dbReference type="Proteomes" id="UP000194137"/>
    </source>
</evidence>
<dbReference type="InterPro" id="IPR000674">
    <property type="entry name" value="Ald_Oxase/Xan_DH_a/b"/>
</dbReference>
<keyword evidence="4" id="KW-0500">Molybdenum</keyword>
<evidence type="ECO:0000256" key="3">
    <source>
        <dbReference type="ARBA" id="ARBA00006849"/>
    </source>
</evidence>
<dbReference type="InterPro" id="IPR016208">
    <property type="entry name" value="Ald_Oxase/xanthine_DH-like"/>
</dbReference>
<dbReference type="SMART" id="SM01008">
    <property type="entry name" value="Ald_Xan_dh_C"/>
    <property type="match status" value="1"/>
</dbReference>
<name>A0A1W6ZQJ2_9HYPH</name>
<keyword evidence="7" id="KW-0560">Oxidoreductase</keyword>
<dbReference type="KEGG" id="psin:CAK95_10010"/>
<organism evidence="12 13">
    <name type="scientific">Pseudorhodoplanes sinuspersici</name>
    <dbReference type="NCBI Taxonomy" id="1235591"/>
    <lineage>
        <taxon>Bacteria</taxon>
        <taxon>Pseudomonadati</taxon>
        <taxon>Pseudomonadota</taxon>
        <taxon>Alphaproteobacteria</taxon>
        <taxon>Hyphomicrobiales</taxon>
        <taxon>Pseudorhodoplanes</taxon>
    </lineage>
</organism>
<comment type="similarity">
    <text evidence="3">Belongs to the xanthine dehydrogenase family.</text>
</comment>
<keyword evidence="13" id="KW-1185">Reference proteome</keyword>
<dbReference type="FunFam" id="3.30.365.10:FF:000002">
    <property type="entry name" value="Xanthine dehydrogenase oxidase"/>
    <property type="match status" value="1"/>
</dbReference>
<dbReference type="Pfam" id="PF02738">
    <property type="entry name" value="MoCoBD_1"/>
    <property type="match status" value="1"/>
</dbReference>
<dbReference type="GO" id="GO:0005506">
    <property type="term" value="F:iron ion binding"/>
    <property type="evidence" value="ECO:0007669"/>
    <property type="project" value="InterPro"/>
</dbReference>
<comment type="cofactor">
    <cofactor evidence="2">
        <name>FAD</name>
        <dbReference type="ChEBI" id="CHEBI:57692"/>
    </cofactor>
</comment>
<dbReference type="Pfam" id="PF01315">
    <property type="entry name" value="Ald_Xan_dh_C"/>
    <property type="match status" value="1"/>
</dbReference>
<dbReference type="PANTHER" id="PTHR11908">
    <property type="entry name" value="XANTHINE DEHYDROGENASE"/>
    <property type="match status" value="1"/>
</dbReference>
<dbReference type="InterPro" id="IPR008274">
    <property type="entry name" value="AldOxase/xan_DH_MoCoBD1"/>
</dbReference>
<evidence type="ECO:0000256" key="9">
    <source>
        <dbReference type="ARBA" id="ARBA00023014"/>
    </source>
</evidence>
<dbReference type="RefSeq" id="WP_086087789.1">
    <property type="nucleotide sequence ID" value="NZ_CP021112.1"/>
</dbReference>
<evidence type="ECO:0000256" key="7">
    <source>
        <dbReference type="ARBA" id="ARBA00023002"/>
    </source>
</evidence>
<dbReference type="AlphaFoldDB" id="A0A1W6ZQJ2"/>
<dbReference type="SUPFAM" id="SSF54665">
    <property type="entry name" value="CO dehydrogenase molybdoprotein N-domain-like"/>
    <property type="match status" value="1"/>
</dbReference>
<evidence type="ECO:0000256" key="4">
    <source>
        <dbReference type="ARBA" id="ARBA00022505"/>
    </source>
</evidence>
<evidence type="ECO:0000256" key="6">
    <source>
        <dbReference type="ARBA" id="ARBA00022723"/>
    </source>
</evidence>
<dbReference type="GO" id="GO:0016491">
    <property type="term" value="F:oxidoreductase activity"/>
    <property type="evidence" value="ECO:0007669"/>
    <property type="project" value="UniProtKB-KW"/>
</dbReference>
<evidence type="ECO:0000256" key="10">
    <source>
        <dbReference type="ARBA" id="ARBA00034078"/>
    </source>
</evidence>
<keyword evidence="9" id="KW-0411">Iron-sulfur</keyword>
<proteinExistence type="inferred from homology"/>
<reference evidence="12 13" key="1">
    <citation type="submission" date="2017-05" db="EMBL/GenBank/DDBJ databases">
        <title>Full genome sequence of Pseudorhodoplanes sinuspersici.</title>
        <authorList>
            <person name="Dastgheib S.M.M."/>
            <person name="Shavandi M."/>
            <person name="Tirandaz H."/>
        </authorList>
    </citation>
    <scope>NUCLEOTIDE SEQUENCE [LARGE SCALE GENOMIC DNA]</scope>
    <source>
        <strain evidence="12 13">RIPI110</strain>
    </source>
</reference>
<comment type="cofactor">
    <cofactor evidence="11">
        <name>Mo-molybdopterin cytosine dinucleotide</name>
        <dbReference type="ChEBI" id="CHEBI:71308"/>
    </cofactor>
</comment>
<dbReference type="SUPFAM" id="SSF56003">
    <property type="entry name" value="Molybdenum cofactor-binding domain"/>
    <property type="match status" value="1"/>
</dbReference>
<dbReference type="InterPro" id="IPR037165">
    <property type="entry name" value="AldOxase/xan_DH_Mopterin-bd_sf"/>
</dbReference>
<dbReference type="InterPro" id="IPR046867">
    <property type="entry name" value="AldOxase/xan_DH_MoCoBD2"/>
</dbReference>
<evidence type="ECO:0000256" key="5">
    <source>
        <dbReference type="ARBA" id="ARBA00022714"/>
    </source>
</evidence>
<dbReference type="Proteomes" id="UP000194137">
    <property type="component" value="Chromosome"/>
</dbReference>
<evidence type="ECO:0000313" key="12">
    <source>
        <dbReference type="EMBL" id="ARP99380.1"/>
    </source>
</evidence>
<keyword evidence="6" id="KW-0479">Metal-binding</keyword>
<dbReference type="GO" id="GO:0051537">
    <property type="term" value="F:2 iron, 2 sulfur cluster binding"/>
    <property type="evidence" value="ECO:0007669"/>
    <property type="project" value="UniProtKB-KW"/>
</dbReference>
<evidence type="ECO:0000256" key="1">
    <source>
        <dbReference type="ARBA" id="ARBA00001924"/>
    </source>
</evidence>
<dbReference type="Pfam" id="PF20256">
    <property type="entry name" value="MoCoBD_2"/>
    <property type="match status" value="1"/>
</dbReference>
<dbReference type="Gene3D" id="3.90.1170.50">
    <property type="entry name" value="Aldehyde oxidase/xanthine dehydrogenase, a/b hammerhead"/>
    <property type="match status" value="1"/>
</dbReference>
<evidence type="ECO:0000256" key="11">
    <source>
        <dbReference type="ARBA" id="ARBA00053029"/>
    </source>
</evidence>
<comment type="cofactor">
    <cofactor evidence="10">
        <name>[2Fe-2S] cluster</name>
        <dbReference type="ChEBI" id="CHEBI:190135"/>
    </cofactor>
</comment>
<keyword evidence="5" id="KW-0001">2Fe-2S</keyword>
<dbReference type="EMBL" id="CP021112">
    <property type="protein sequence ID" value="ARP99380.1"/>
    <property type="molecule type" value="Genomic_DNA"/>
</dbReference>
<evidence type="ECO:0000256" key="8">
    <source>
        <dbReference type="ARBA" id="ARBA00023004"/>
    </source>
</evidence>
<comment type="cofactor">
    <cofactor evidence="1">
        <name>Mo-molybdopterin</name>
        <dbReference type="ChEBI" id="CHEBI:71302"/>
    </cofactor>
</comment>
<keyword evidence="8" id="KW-0408">Iron</keyword>
<dbReference type="FunFam" id="3.30.365.10:FF:000001">
    <property type="entry name" value="Xanthine dehydrogenase oxidase"/>
    <property type="match status" value="1"/>
</dbReference>
<evidence type="ECO:0000256" key="2">
    <source>
        <dbReference type="ARBA" id="ARBA00001974"/>
    </source>
</evidence>
<dbReference type="InterPro" id="IPR036856">
    <property type="entry name" value="Ald_Oxase/Xan_DH_a/b_sf"/>
</dbReference>
<gene>
    <name evidence="12" type="ORF">CAK95_10010</name>
</gene>
<dbReference type="OrthoDB" id="9763985at2"/>
<dbReference type="STRING" id="1235591.CAK95_10010"/>
<dbReference type="GO" id="GO:0030151">
    <property type="term" value="F:molybdenum ion binding"/>
    <property type="evidence" value="ECO:0007669"/>
    <property type="project" value="InterPro"/>
</dbReference>
<accession>A0A1W6ZQJ2</accession>
<dbReference type="Gene3D" id="3.30.365.10">
    <property type="entry name" value="Aldehyde oxidase/xanthine dehydrogenase, molybdopterin binding domain"/>
    <property type="match status" value="4"/>
</dbReference>
<sequence length="774" mass="83878">MSAPLSRIRGGAHASIRHDSAAGHVTGAALYLDDVPSVPGSLESALVLSPHPHARIKNIDVSRALAAPGVAAVITAVDIPGKNDIAPIRSDEPLLAAGIVEHEGQIVAAVAAMTLDQARAAAKLVSVEYEVFEPILMLEQAIERENFVAPPQQMVRGDVEAALSSARHRLSGEFACGGQEHFYLEGQIAIATLGENRDIHVWSSTQHPTEVQHGVAHLLGIPFNAVTVEVRRMGGGFGGKESQPTIVAGIAAVLAWKTRRPVKLRLSRDDDMRATGKRHPFLFRYDVGFDDDGAIKGLDLLLAANGGHVADHTPAVMTRALCHSDNCYWLPAVRFHGLSCKTNTVSNTAFRGYGGPQGMLGIETIIDIVARHLGLSLEEVRKRNFYGAERNNVTPYGMTIEDNMIEQVIDDLDRSVDLKAWREDVIAFNKTSAVIKKGFATMPVKFGISFNRPALNQAGALVHVYMDGSVTLNHGGTEMGQGLFIKVAQVVAETFQIDIDNIRITATTTGKVPNTSPTAASSGSDLNGMAARNAAEQIKDRMADVAADHFNVPRAEIVFSANRIYAGNRSISFAELAALSWEKRVSLSATGFYRTPKVHWDMATSSGRPFYYFTYGAAAAEVAIDTLTGEMRVLRAEMVQDCGESLNPAIDLGQIEGAFVQGMGWLTTEELVWDEKGRLRTHGPSTYKIPGSRDVPPVFNVRLLQNAPNKEETIFRSKAVGEPPLMLALSVWLAVRDAISSLSDYRLSPMLDAPTTPDRILAAVDEMIERCQLR</sequence>
<protein>
    <submittedName>
        <fullName evidence="12">Xanthine dehydrogenase molybdopterin binding subunit</fullName>
    </submittedName>
</protein>
<dbReference type="PANTHER" id="PTHR11908:SF132">
    <property type="entry name" value="ALDEHYDE OXIDASE 1-RELATED"/>
    <property type="match status" value="1"/>
</dbReference>
<dbReference type="InterPro" id="IPR014309">
    <property type="entry name" value="Xanthine_DH_Mopterin-bd_su"/>
</dbReference>